<evidence type="ECO:0000313" key="2">
    <source>
        <dbReference type="Proteomes" id="UP000314294"/>
    </source>
</evidence>
<gene>
    <name evidence="1" type="ORF">EYF80_013690</name>
</gene>
<accession>A0A4Z2IDJ9</accession>
<dbReference type="OrthoDB" id="10624473at2759"/>
<proteinExistence type="predicted"/>
<organism evidence="1 2">
    <name type="scientific">Liparis tanakae</name>
    <name type="common">Tanaka's snailfish</name>
    <dbReference type="NCBI Taxonomy" id="230148"/>
    <lineage>
        <taxon>Eukaryota</taxon>
        <taxon>Metazoa</taxon>
        <taxon>Chordata</taxon>
        <taxon>Craniata</taxon>
        <taxon>Vertebrata</taxon>
        <taxon>Euteleostomi</taxon>
        <taxon>Actinopterygii</taxon>
        <taxon>Neopterygii</taxon>
        <taxon>Teleostei</taxon>
        <taxon>Neoteleostei</taxon>
        <taxon>Acanthomorphata</taxon>
        <taxon>Eupercaria</taxon>
        <taxon>Perciformes</taxon>
        <taxon>Cottioidei</taxon>
        <taxon>Cottales</taxon>
        <taxon>Liparidae</taxon>
        <taxon>Liparis</taxon>
    </lineage>
</organism>
<comment type="caution">
    <text evidence="1">The sequence shown here is derived from an EMBL/GenBank/DDBJ whole genome shotgun (WGS) entry which is preliminary data.</text>
</comment>
<dbReference type="AlphaFoldDB" id="A0A4Z2IDJ9"/>
<dbReference type="EMBL" id="SRLO01000096">
    <property type="protein sequence ID" value="TNN76159.1"/>
    <property type="molecule type" value="Genomic_DNA"/>
</dbReference>
<sequence length="333" mass="36904">MKTPGEGKSVTGKRRTASCGARWLCCSGGSCALNAPLHTTLLLPAPLYLKSGMLHTLWDRSIPFSTSSDTVLRSLSPVPSATAEVRPTVLPNGLILIRDRKFMRDMLTARLLFHWWESRCASCSSFRLSNVSRRTARNRSDTSCTSGSLACRTSLNLASPYLSTTGPQHGAGTLQQSSSRPSRSAVLMLRWYSFSRSRCCLSASFSCQLNSSIRVSVTTSAGSRRGLRNITLLVVHEEKSEDHVRQQVSVAVWRLKEQWINSAKVNHRVKVWISERSGNLNNINGPPINEICGDEGKFTNCKKATVWTPLREKGNSLLCSPKQELKNESFSWL</sequence>
<reference evidence="1 2" key="1">
    <citation type="submission" date="2019-03" db="EMBL/GenBank/DDBJ databases">
        <title>First draft genome of Liparis tanakae, snailfish: a comprehensive survey of snailfish specific genes.</title>
        <authorList>
            <person name="Kim W."/>
            <person name="Song I."/>
            <person name="Jeong J.-H."/>
            <person name="Kim D."/>
            <person name="Kim S."/>
            <person name="Ryu S."/>
            <person name="Song J.Y."/>
            <person name="Lee S.K."/>
        </authorList>
    </citation>
    <scope>NUCLEOTIDE SEQUENCE [LARGE SCALE GENOMIC DNA]</scope>
    <source>
        <tissue evidence="1">Muscle</tissue>
    </source>
</reference>
<keyword evidence="2" id="KW-1185">Reference proteome</keyword>
<name>A0A4Z2IDJ9_9TELE</name>
<protein>
    <submittedName>
        <fullName evidence="1">Uncharacterized protein</fullName>
    </submittedName>
</protein>
<dbReference type="Proteomes" id="UP000314294">
    <property type="component" value="Unassembled WGS sequence"/>
</dbReference>
<evidence type="ECO:0000313" key="1">
    <source>
        <dbReference type="EMBL" id="TNN76159.1"/>
    </source>
</evidence>